<dbReference type="Gene3D" id="1.10.287.130">
    <property type="match status" value="1"/>
</dbReference>
<dbReference type="InterPro" id="IPR003594">
    <property type="entry name" value="HATPase_dom"/>
</dbReference>
<evidence type="ECO:0000256" key="10">
    <source>
        <dbReference type="ARBA" id="ARBA00023012"/>
    </source>
</evidence>
<dbReference type="EMBL" id="CP117884">
    <property type="protein sequence ID" value="WDF83569.1"/>
    <property type="molecule type" value="Genomic_DNA"/>
</dbReference>
<dbReference type="SMART" id="SM00387">
    <property type="entry name" value="HATPase_c"/>
    <property type="match status" value="1"/>
</dbReference>
<dbReference type="PROSITE" id="PS50109">
    <property type="entry name" value="HIS_KIN"/>
    <property type="match status" value="1"/>
</dbReference>
<dbReference type="GO" id="GO:0016301">
    <property type="term" value="F:kinase activity"/>
    <property type="evidence" value="ECO:0007669"/>
    <property type="project" value="UniProtKB-KW"/>
</dbReference>
<evidence type="ECO:0000256" key="2">
    <source>
        <dbReference type="ARBA" id="ARBA00004370"/>
    </source>
</evidence>
<evidence type="ECO:0000256" key="6">
    <source>
        <dbReference type="ARBA" id="ARBA00022679"/>
    </source>
</evidence>
<dbReference type="SUPFAM" id="SSF158472">
    <property type="entry name" value="HAMP domain-like"/>
    <property type="match status" value="1"/>
</dbReference>
<evidence type="ECO:0000256" key="3">
    <source>
        <dbReference type="ARBA" id="ARBA00012438"/>
    </source>
</evidence>
<evidence type="ECO:0000256" key="5">
    <source>
        <dbReference type="ARBA" id="ARBA00022553"/>
    </source>
</evidence>
<dbReference type="SMART" id="SM00388">
    <property type="entry name" value="HisKA"/>
    <property type="match status" value="1"/>
</dbReference>
<evidence type="ECO:0000313" key="16">
    <source>
        <dbReference type="Proteomes" id="UP001220377"/>
    </source>
</evidence>
<dbReference type="SMART" id="SM00304">
    <property type="entry name" value="HAMP"/>
    <property type="match status" value="1"/>
</dbReference>
<evidence type="ECO:0000313" key="15">
    <source>
        <dbReference type="EMBL" id="WDF83569.1"/>
    </source>
</evidence>
<evidence type="ECO:0000259" key="13">
    <source>
        <dbReference type="PROSITE" id="PS50109"/>
    </source>
</evidence>
<keyword evidence="11 12" id="KW-0472">Membrane</keyword>
<evidence type="ECO:0000259" key="14">
    <source>
        <dbReference type="PROSITE" id="PS50885"/>
    </source>
</evidence>
<keyword evidence="7 12" id="KW-0812">Transmembrane</keyword>
<dbReference type="InterPro" id="IPR003660">
    <property type="entry name" value="HAMP_dom"/>
</dbReference>
<comment type="catalytic activity">
    <reaction evidence="1">
        <text>ATP + protein L-histidine = ADP + protein N-phospho-L-histidine.</text>
        <dbReference type="EC" id="2.7.13.3"/>
    </reaction>
</comment>
<dbReference type="Pfam" id="PF00672">
    <property type="entry name" value="HAMP"/>
    <property type="match status" value="1"/>
</dbReference>
<dbReference type="Gene3D" id="3.30.565.10">
    <property type="entry name" value="Histidine kinase-like ATPase, C-terminal domain"/>
    <property type="match status" value="1"/>
</dbReference>
<keyword evidence="10" id="KW-0902">Two-component regulatory system</keyword>
<dbReference type="Gene3D" id="6.10.340.10">
    <property type="match status" value="1"/>
</dbReference>
<dbReference type="InterPro" id="IPR036890">
    <property type="entry name" value="HATPase_C_sf"/>
</dbReference>
<keyword evidence="16" id="KW-1185">Reference proteome</keyword>
<dbReference type="SUPFAM" id="SSF55874">
    <property type="entry name" value="ATPase domain of HSP90 chaperone/DNA topoisomerase II/histidine kinase"/>
    <property type="match status" value="1"/>
</dbReference>
<dbReference type="Proteomes" id="UP001220377">
    <property type="component" value="Chromosome"/>
</dbReference>
<evidence type="ECO:0000256" key="1">
    <source>
        <dbReference type="ARBA" id="ARBA00000085"/>
    </source>
</evidence>
<dbReference type="PROSITE" id="PS50885">
    <property type="entry name" value="HAMP"/>
    <property type="match status" value="1"/>
</dbReference>
<dbReference type="InterPro" id="IPR050428">
    <property type="entry name" value="TCS_sensor_his_kinase"/>
</dbReference>
<dbReference type="EC" id="2.7.13.3" evidence="3"/>
<dbReference type="InterPro" id="IPR004358">
    <property type="entry name" value="Sig_transdc_His_kin-like_C"/>
</dbReference>
<evidence type="ECO:0000256" key="9">
    <source>
        <dbReference type="ARBA" id="ARBA00022989"/>
    </source>
</evidence>
<dbReference type="PANTHER" id="PTHR45436">
    <property type="entry name" value="SENSOR HISTIDINE KINASE YKOH"/>
    <property type="match status" value="1"/>
</dbReference>
<dbReference type="InterPro" id="IPR003661">
    <property type="entry name" value="HisK_dim/P_dom"/>
</dbReference>
<protein>
    <recommendedName>
        <fullName evidence="4">Signal transduction histidine-protein kinase ArlS</fullName>
        <ecNumber evidence="3">2.7.13.3</ecNumber>
    </recommendedName>
</protein>
<keyword evidence="9 12" id="KW-1133">Transmembrane helix</keyword>
<dbReference type="Pfam" id="PF02518">
    <property type="entry name" value="HATPase_c"/>
    <property type="match status" value="1"/>
</dbReference>
<dbReference type="PRINTS" id="PR00344">
    <property type="entry name" value="BCTRLSENSOR"/>
</dbReference>
<dbReference type="Pfam" id="PF00512">
    <property type="entry name" value="HisKA"/>
    <property type="match status" value="1"/>
</dbReference>
<dbReference type="CDD" id="cd00082">
    <property type="entry name" value="HisKA"/>
    <property type="match status" value="1"/>
</dbReference>
<accession>A0ABY7WUV4</accession>
<keyword evidence="5" id="KW-0597">Phosphoprotein</keyword>
<gene>
    <name evidence="15" type="ORF">PQ472_04865</name>
</gene>
<name>A0ABY7WUV4_9LACO</name>
<dbReference type="Pfam" id="PF18719">
    <property type="entry name" value="ArlS_N"/>
    <property type="match status" value="1"/>
</dbReference>
<keyword evidence="8 15" id="KW-0418">Kinase</keyword>
<dbReference type="InterPro" id="IPR041610">
    <property type="entry name" value="ArlS_N"/>
</dbReference>
<dbReference type="PANTHER" id="PTHR45436:SF5">
    <property type="entry name" value="SENSOR HISTIDINE KINASE TRCS"/>
    <property type="match status" value="1"/>
</dbReference>
<evidence type="ECO:0000256" key="4">
    <source>
        <dbReference type="ARBA" id="ARBA00015735"/>
    </source>
</evidence>
<dbReference type="SUPFAM" id="SSF47384">
    <property type="entry name" value="Homodimeric domain of signal transducing histidine kinase"/>
    <property type="match status" value="1"/>
</dbReference>
<dbReference type="InterPro" id="IPR005467">
    <property type="entry name" value="His_kinase_dom"/>
</dbReference>
<comment type="subcellular location">
    <subcellularLocation>
        <location evidence="2">Membrane</location>
    </subcellularLocation>
</comment>
<sequence length="527" mass="58949">MADQQSQPKPKQRFVSLRWTWAATVGFGIFLTFLVFSLIIYGVMRQTLVAQETSTVTDTVNAVRSRLTPVAKNLTVSSVRPLLDSNVSQNFDQYMVGDTSRRSIFSDSTFEKMSREDINVTVYDKSGRLLFNSRSTPPKLVRTTPLKVKAEQHAGFDGLVGRAAVVSDSTGRRIGYVQVADAMTAFHQTMNTITATIYAVSAAALILSALVGFWLANRFLRPIKRITTTIDKINSEPQSDVRIEQIKHNDELHQLIDEFNGMLDRIQRFMDQQSDFVGDVSHELRTPVAVIEGHLQLLNRWGKDDPEVLDESLAASLQEISRMKSLIQEMLDLTRADQVDMQFPTAVADVRAVTTQVVGDMQMIHPDFAITLEDELHDAAWAQIYRNHMEQILIILIDNAIKYSRNRKEVHVSLGVSHNSVDLAIQDFGEGIAPDDVPRVFHRFYRVDKARSREKGGNGLGLSIAKQLVDGYHGSISVDSAIGSGSVFRISLPLLTDERRAELQKLDASTGEDAYSAIEKDIEHSQL</sequence>
<evidence type="ECO:0000256" key="11">
    <source>
        <dbReference type="ARBA" id="ARBA00023136"/>
    </source>
</evidence>
<dbReference type="CDD" id="cd00075">
    <property type="entry name" value="HATPase"/>
    <property type="match status" value="1"/>
</dbReference>
<organism evidence="15 16">
    <name type="scientific">Lacticaseibacillus pabuli</name>
    <dbReference type="NCBI Taxonomy" id="3025672"/>
    <lineage>
        <taxon>Bacteria</taxon>
        <taxon>Bacillati</taxon>
        <taxon>Bacillota</taxon>
        <taxon>Bacilli</taxon>
        <taxon>Lactobacillales</taxon>
        <taxon>Lactobacillaceae</taxon>
        <taxon>Lacticaseibacillus</taxon>
    </lineage>
</organism>
<evidence type="ECO:0000256" key="8">
    <source>
        <dbReference type="ARBA" id="ARBA00022777"/>
    </source>
</evidence>
<dbReference type="CDD" id="cd06225">
    <property type="entry name" value="HAMP"/>
    <property type="match status" value="1"/>
</dbReference>
<feature type="domain" description="Histidine kinase" evidence="13">
    <location>
        <begin position="279"/>
        <end position="496"/>
    </location>
</feature>
<proteinExistence type="predicted"/>
<keyword evidence="6" id="KW-0808">Transferase</keyword>
<feature type="transmembrane region" description="Helical" evidence="12">
    <location>
        <begin position="21"/>
        <end position="44"/>
    </location>
</feature>
<dbReference type="InterPro" id="IPR036097">
    <property type="entry name" value="HisK_dim/P_sf"/>
</dbReference>
<evidence type="ECO:0000256" key="7">
    <source>
        <dbReference type="ARBA" id="ARBA00022692"/>
    </source>
</evidence>
<reference evidence="15 16" key="1">
    <citation type="submission" date="2023-02" db="EMBL/GenBank/DDBJ databases">
        <title>Genome sequence of Lacticaseibacillus sp. KACC 23028.</title>
        <authorList>
            <person name="Kim S."/>
            <person name="Heo J."/>
            <person name="Kwon S.-W."/>
        </authorList>
    </citation>
    <scope>NUCLEOTIDE SEQUENCE [LARGE SCALE GENOMIC DNA]</scope>
    <source>
        <strain evidence="15 16">KACC 23028</strain>
    </source>
</reference>
<dbReference type="RefSeq" id="WP_274261803.1">
    <property type="nucleotide sequence ID" value="NZ_CP117884.1"/>
</dbReference>
<evidence type="ECO:0000256" key="12">
    <source>
        <dbReference type="SAM" id="Phobius"/>
    </source>
</evidence>
<feature type="transmembrane region" description="Helical" evidence="12">
    <location>
        <begin position="195"/>
        <end position="216"/>
    </location>
</feature>
<feature type="domain" description="HAMP" evidence="14">
    <location>
        <begin position="217"/>
        <end position="271"/>
    </location>
</feature>